<keyword evidence="2" id="KW-1185">Reference proteome</keyword>
<gene>
    <name evidence="1" type="ORF">PYW08_000490</name>
</gene>
<proteinExistence type="predicted"/>
<dbReference type="EMBL" id="CM056777">
    <property type="protein sequence ID" value="KAJ8737895.1"/>
    <property type="molecule type" value="Genomic_DNA"/>
</dbReference>
<accession>A0ACC2RCM1</accession>
<comment type="caution">
    <text evidence="1">The sequence shown here is derived from an EMBL/GenBank/DDBJ whole genome shotgun (WGS) entry which is preliminary data.</text>
</comment>
<organism evidence="1 2">
    <name type="scientific">Mythimna loreyi</name>
    <dbReference type="NCBI Taxonomy" id="667449"/>
    <lineage>
        <taxon>Eukaryota</taxon>
        <taxon>Metazoa</taxon>
        <taxon>Ecdysozoa</taxon>
        <taxon>Arthropoda</taxon>
        <taxon>Hexapoda</taxon>
        <taxon>Insecta</taxon>
        <taxon>Pterygota</taxon>
        <taxon>Neoptera</taxon>
        <taxon>Endopterygota</taxon>
        <taxon>Lepidoptera</taxon>
        <taxon>Glossata</taxon>
        <taxon>Ditrysia</taxon>
        <taxon>Noctuoidea</taxon>
        <taxon>Noctuidae</taxon>
        <taxon>Noctuinae</taxon>
        <taxon>Hadenini</taxon>
        <taxon>Mythimna</taxon>
    </lineage>
</organism>
<dbReference type="Proteomes" id="UP001231649">
    <property type="component" value="Chromosome 1"/>
</dbReference>
<evidence type="ECO:0000313" key="2">
    <source>
        <dbReference type="Proteomes" id="UP001231649"/>
    </source>
</evidence>
<sequence length="155" mass="18751">MVNILSFIPTDKWRRMFRIIRQNGGLFKASYKMWRFDTLKEGQYVGCDANGNRYYMNNNYMIGRSRWVEHNIKYRWDYDATHITSEWFGWLHYKTDKLPCEDSAKHTLLCSSQAQRWLLPFEENMTGTNEAYYPYSTTRPKINIWDGRAVYNRND</sequence>
<name>A0ACC2RCM1_9NEOP</name>
<reference evidence="1" key="1">
    <citation type="submission" date="2023-03" db="EMBL/GenBank/DDBJ databases">
        <title>Chromosome-level genomes of two armyworms, Mythimna separata and Mythimna loreyi, provide insights into the biosynthesis and reception of sex pheromones.</title>
        <authorList>
            <person name="Zhao H."/>
        </authorList>
    </citation>
    <scope>NUCLEOTIDE SEQUENCE</scope>
    <source>
        <strain evidence="1">BeijingLab</strain>
    </source>
</reference>
<evidence type="ECO:0000313" key="1">
    <source>
        <dbReference type="EMBL" id="KAJ8737895.1"/>
    </source>
</evidence>
<protein>
    <submittedName>
        <fullName evidence="1">Uncharacterized protein</fullName>
    </submittedName>
</protein>